<reference evidence="5 6" key="1">
    <citation type="journal article" date="2011" name="Proc. Natl. Acad. Sci. U.S.A.">
        <title>Evolutionary erosion of yeast sex chromosomes by mating-type switching accidents.</title>
        <authorList>
            <person name="Gordon J.L."/>
            <person name="Armisen D."/>
            <person name="Proux-Wera E."/>
            <person name="Oheigeartaigh S.S."/>
            <person name="Byrne K.P."/>
            <person name="Wolfe K.H."/>
        </authorList>
    </citation>
    <scope>NUCLEOTIDE SEQUENCE [LARGE SCALE GENOMIC DNA]</scope>
    <source>
        <strain evidence="6">ATCC 10597 / BCRC 20456 / CBS 421 / NBRC 0211 / NRRL Y-12639</strain>
    </source>
</reference>
<keyword evidence="3" id="KW-0472">Membrane</keyword>
<feature type="compositionally biased region" description="Low complexity" evidence="4">
    <location>
        <begin position="228"/>
        <end position="262"/>
    </location>
</feature>
<feature type="compositionally biased region" description="Polar residues" evidence="4">
    <location>
        <begin position="269"/>
        <end position="285"/>
    </location>
</feature>
<feature type="compositionally biased region" description="Low complexity" evidence="4">
    <location>
        <begin position="171"/>
        <end position="182"/>
    </location>
</feature>
<dbReference type="Proteomes" id="UP000000689">
    <property type="component" value="Chromosome 1"/>
</dbReference>
<protein>
    <recommendedName>
        <fullName evidence="7">Altered inheritance of mitochondria protein 3</fullName>
    </recommendedName>
</protein>
<feature type="region of interest" description="Disordered" evidence="4">
    <location>
        <begin position="130"/>
        <end position="337"/>
    </location>
</feature>
<evidence type="ECO:0000313" key="5">
    <source>
        <dbReference type="EMBL" id="CCD22669.1"/>
    </source>
</evidence>
<sequence length="592" mass="65979">MDSLKSGLKSAGKFGYQGTKSLAHSAKKASHKKHDNKRDSAEFERRYEHSHPHQSLSPTSSTLPNAASFPPPPLQREQMDSRHYTNTTMNPQAQNYYSRSTNIPQMGTSPQSVSPSQYSQNMYVNDNQQQLTNGNTNFQPQGQTLGHQYPTTTPQPPPQPNRQYINQSVYPPQSLGPSPQQQYAPNNQYIQPYQQSNTQQSPLPIQNGYTYNTPVLSNQANPSPQVFQQPIQQQPMQQQPMQQQPMQQQPMQQQPMQQQPMQQQPPQPLNSDVNQQFPNIPQATPNYPHELTSPLTQQNYQPSPINISNLPPPPVHKERASKISTTQQSLDSIPPSTINDNTESIEPTLKDPVHLTPQVNSNGITNDNVNNIPVQAAQPLPTNTSPYTVSSSGANTTNLYQEPTSNPISNNNSVNSYYQGTRPNPIMRNSAMNGDYTVTQSNSNSSNSYYQGTMPTLSTPPNPMAAQENIRNNTITNNGTYDTSNETSYINQSQMSEVSDIPQQSQNTEKMQPGMGVGDILNQIQSVHLKKTTPPANFATNEKKSNNTKKHIPPKIPLKKTYLRSSNDNSKSPPQIPKKKPVLNKINVHNTD</sequence>
<feature type="compositionally biased region" description="Polar residues" evidence="4">
    <location>
        <begin position="53"/>
        <end position="65"/>
    </location>
</feature>
<feature type="compositionally biased region" description="Polar residues" evidence="4">
    <location>
        <begin position="130"/>
        <end position="146"/>
    </location>
</feature>
<feature type="compositionally biased region" description="Low complexity" evidence="4">
    <location>
        <begin position="109"/>
        <end position="118"/>
    </location>
</feature>
<gene>
    <name evidence="5" type="primary">NDAI0A05140</name>
    <name evidence="5" type="ordered locus">NDAI_0A05140</name>
</gene>
<evidence type="ECO:0000313" key="6">
    <source>
        <dbReference type="Proteomes" id="UP000000689"/>
    </source>
</evidence>
<feature type="compositionally biased region" description="Polar residues" evidence="4">
    <location>
        <begin position="161"/>
        <end position="170"/>
    </location>
</feature>
<feature type="region of interest" description="Disordered" evidence="4">
    <location>
        <begin position="531"/>
        <end position="592"/>
    </location>
</feature>
<dbReference type="AlphaFoldDB" id="G0W4D1"/>
<feature type="compositionally biased region" description="Basic residues" evidence="4">
    <location>
        <begin position="25"/>
        <end position="35"/>
    </location>
</feature>
<keyword evidence="6" id="KW-1185">Reference proteome</keyword>
<organism evidence="5 6">
    <name type="scientific">Naumovozyma dairenensis (strain ATCC 10597 / BCRC 20456 / CBS 421 / NBRC 0211 / NRRL Y-12639)</name>
    <name type="common">Saccharomyces dairenensis</name>
    <dbReference type="NCBI Taxonomy" id="1071378"/>
    <lineage>
        <taxon>Eukaryota</taxon>
        <taxon>Fungi</taxon>
        <taxon>Dikarya</taxon>
        <taxon>Ascomycota</taxon>
        <taxon>Saccharomycotina</taxon>
        <taxon>Saccharomycetes</taxon>
        <taxon>Saccharomycetales</taxon>
        <taxon>Saccharomycetaceae</taxon>
        <taxon>Naumovozyma</taxon>
    </lineage>
</organism>
<name>G0W4D1_NAUDC</name>
<comment type="subcellular location">
    <subcellularLocation>
        <location evidence="1">Membrane raft</location>
        <topology evidence="1">Peripheral membrane protein</topology>
    </subcellularLocation>
</comment>
<accession>G0W4D1</accession>
<feature type="compositionally biased region" description="Basic residues" evidence="4">
    <location>
        <begin position="546"/>
        <end position="562"/>
    </location>
</feature>
<evidence type="ECO:0008006" key="7">
    <source>
        <dbReference type="Google" id="ProtNLM"/>
    </source>
</evidence>
<dbReference type="KEGG" id="ndi:NDAI_0A05140"/>
<feature type="compositionally biased region" description="Polar residues" evidence="4">
    <location>
        <begin position="183"/>
        <end position="227"/>
    </location>
</feature>
<feature type="compositionally biased region" description="Basic and acidic residues" evidence="4">
    <location>
        <begin position="36"/>
        <end position="51"/>
    </location>
</feature>
<comment type="similarity">
    <text evidence="2">Belongs to the AIM3 family.</text>
</comment>
<evidence type="ECO:0000256" key="3">
    <source>
        <dbReference type="ARBA" id="ARBA00023136"/>
    </source>
</evidence>
<dbReference type="GO" id="GO:0051016">
    <property type="term" value="P:barbed-end actin filament capping"/>
    <property type="evidence" value="ECO:0007669"/>
    <property type="project" value="InterPro"/>
</dbReference>
<dbReference type="GeneID" id="11495545"/>
<dbReference type="HOGENOM" id="CLU_415040_0_0_1"/>
<dbReference type="InterPro" id="IPR031370">
    <property type="entry name" value="Aim3"/>
</dbReference>
<dbReference type="RefSeq" id="XP_003667912.1">
    <property type="nucleotide sequence ID" value="XM_003667864.1"/>
</dbReference>
<proteinExistence type="inferred from homology"/>
<feature type="region of interest" description="Disordered" evidence="4">
    <location>
        <begin position="1"/>
        <end position="118"/>
    </location>
</feature>
<dbReference type="EMBL" id="HE580267">
    <property type="protein sequence ID" value="CCD22669.1"/>
    <property type="molecule type" value="Genomic_DNA"/>
</dbReference>
<dbReference type="OMA" id="CAREASD"/>
<evidence type="ECO:0000256" key="4">
    <source>
        <dbReference type="SAM" id="MobiDB-lite"/>
    </source>
</evidence>
<feature type="compositionally biased region" description="Polar residues" evidence="4">
    <location>
        <begin position="322"/>
        <end position="337"/>
    </location>
</feature>
<dbReference type="GO" id="GO:0045121">
    <property type="term" value="C:membrane raft"/>
    <property type="evidence" value="ECO:0007669"/>
    <property type="project" value="UniProtKB-SubCell"/>
</dbReference>
<evidence type="ECO:0000256" key="2">
    <source>
        <dbReference type="ARBA" id="ARBA00005311"/>
    </source>
</evidence>
<dbReference type="Pfam" id="PF17096">
    <property type="entry name" value="AIM3"/>
    <property type="match status" value="1"/>
</dbReference>
<dbReference type="GO" id="GO:0030479">
    <property type="term" value="C:actin cortical patch"/>
    <property type="evidence" value="ECO:0007669"/>
    <property type="project" value="InterPro"/>
</dbReference>
<evidence type="ECO:0000256" key="1">
    <source>
        <dbReference type="ARBA" id="ARBA00004256"/>
    </source>
</evidence>
<feature type="compositionally biased region" description="Polar residues" evidence="4">
    <location>
        <begin position="84"/>
        <end position="108"/>
    </location>
</feature>